<dbReference type="InterPro" id="IPR018323">
    <property type="entry name" value="OM_lipoprot_carrier_LolA_Pbac"/>
</dbReference>
<dbReference type="NCBIfam" id="TIGR00547">
    <property type="entry name" value="lolA"/>
    <property type="match status" value="1"/>
</dbReference>
<organism evidence="11 12">
    <name type="scientific">Alkalimonas cellulosilytica</name>
    <dbReference type="NCBI Taxonomy" id="3058395"/>
    <lineage>
        <taxon>Bacteria</taxon>
        <taxon>Pseudomonadati</taxon>
        <taxon>Pseudomonadota</taxon>
        <taxon>Gammaproteobacteria</taxon>
        <taxon>Alkalimonas</taxon>
    </lineage>
</organism>
<evidence type="ECO:0000256" key="10">
    <source>
        <dbReference type="HAMAP-Rule" id="MF_00240"/>
    </source>
</evidence>
<dbReference type="CDD" id="cd16325">
    <property type="entry name" value="LolA"/>
    <property type="match status" value="1"/>
</dbReference>
<dbReference type="HAMAP" id="MF_00240">
    <property type="entry name" value="LolA"/>
    <property type="match status" value="1"/>
</dbReference>
<evidence type="ECO:0000256" key="8">
    <source>
        <dbReference type="ARBA" id="ARBA00022927"/>
    </source>
</evidence>
<name>A0ABU7JAU9_9GAMM</name>
<comment type="similarity">
    <text evidence="2 10">Belongs to the LolA family.</text>
</comment>
<dbReference type="RefSeq" id="WP_330130353.1">
    <property type="nucleotide sequence ID" value="NZ_JAUHLI010000030.1"/>
</dbReference>
<feature type="signal peptide" evidence="10">
    <location>
        <begin position="1"/>
        <end position="21"/>
    </location>
</feature>
<dbReference type="EMBL" id="JAUHLI010000030">
    <property type="protein sequence ID" value="MEE2003330.1"/>
    <property type="molecule type" value="Genomic_DNA"/>
</dbReference>
<evidence type="ECO:0000313" key="12">
    <source>
        <dbReference type="Proteomes" id="UP001336314"/>
    </source>
</evidence>
<keyword evidence="9 10" id="KW-0143">Chaperone</keyword>
<keyword evidence="8 10" id="KW-0653">Protein transport</keyword>
<dbReference type="PANTHER" id="PTHR35869:SF1">
    <property type="entry name" value="OUTER-MEMBRANE LIPOPROTEIN CARRIER PROTEIN"/>
    <property type="match status" value="1"/>
</dbReference>
<evidence type="ECO:0000256" key="9">
    <source>
        <dbReference type="ARBA" id="ARBA00023186"/>
    </source>
</evidence>
<keyword evidence="6 10" id="KW-0732">Signal</keyword>
<evidence type="ECO:0000256" key="5">
    <source>
        <dbReference type="ARBA" id="ARBA00022448"/>
    </source>
</evidence>
<dbReference type="Pfam" id="PF03548">
    <property type="entry name" value="LolA"/>
    <property type="match status" value="1"/>
</dbReference>
<keyword evidence="7 10" id="KW-0574">Periplasm</keyword>
<proteinExistence type="inferred from homology"/>
<sequence length="214" mass="24349" precursor="true">MKSWFLAAGLLLIPVVAGTEAITEATAEQTGSAASQALQQQLATMPRFYARFEQQVFDMQQQLVQQGEGELWLQQPGKFRYQMELPEPVLFVGDGETLWYYHELLEQVTIYDAKAELERTPFTLLMSNDASLWQQYQITQLDDGYRIQADDPASPVQYLQLHFTATGLTSMQVLDLNGQRSMFHFQPRPDAGSDFAADLFQFQPPADVDIDDQR</sequence>
<evidence type="ECO:0000256" key="1">
    <source>
        <dbReference type="ARBA" id="ARBA00004418"/>
    </source>
</evidence>
<feature type="chain" id="PRO_5044913990" description="Outer-membrane lipoprotein carrier protein" evidence="10">
    <location>
        <begin position="22"/>
        <end position="214"/>
    </location>
</feature>
<accession>A0ABU7JAU9</accession>
<keyword evidence="12" id="KW-1185">Reference proteome</keyword>
<protein>
    <recommendedName>
        <fullName evidence="4 10">Outer-membrane lipoprotein carrier protein</fullName>
    </recommendedName>
</protein>
<comment type="subcellular location">
    <subcellularLocation>
        <location evidence="1 10">Periplasm</location>
    </subcellularLocation>
</comment>
<reference evidence="11 12" key="1">
    <citation type="submission" date="2023-07" db="EMBL/GenBank/DDBJ databases">
        <title>Alkalimonas sp., MEB108 novel, alkaliphilic bacterium isolated from Lonar Lake, India.</title>
        <authorList>
            <person name="Joshi A."/>
            <person name="Thite S."/>
        </authorList>
    </citation>
    <scope>NUCLEOTIDE SEQUENCE [LARGE SCALE GENOMIC DNA]</scope>
    <source>
        <strain evidence="11 12">MEB108</strain>
    </source>
</reference>
<dbReference type="Proteomes" id="UP001336314">
    <property type="component" value="Unassembled WGS sequence"/>
</dbReference>
<dbReference type="Gene3D" id="2.50.20.10">
    <property type="entry name" value="Lipoprotein localisation LolA/LolB/LppX"/>
    <property type="match status" value="1"/>
</dbReference>
<evidence type="ECO:0000256" key="7">
    <source>
        <dbReference type="ARBA" id="ARBA00022764"/>
    </source>
</evidence>
<comment type="function">
    <text evidence="10">Participates in the translocation of lipoproteins from the inner membrane to the outer membrane. Only forms a complex with a lipoprotein if the residue after the N-terminal Cys is not an aspartate (The Asp acts as a targeting signal to indicate that the lipoprotein should stay in the inner membrane).</text>
</comment>
<evidence type="ECO:0000256" key="3">
    <source>
        <dbReference type="ARBA" id="ARBA00011245"/>
    </source>
</evidence>
<evidence type="ECO:0000256" key="6">
    <source>
        <dbReference type="ARBA" id="ARBA00022729"/>
    </source>
</evidence>
<evidence type="ECO:0000313" key="11">
    <source>
        <dbReference type="EMBL" id="MEE2003330.1"/>
    </source>
</evidence>
<dbReference type="InterPro" id="IPR004564">
    <property type="entry name" value="OM_lipoprot_carrier_LolA-like"/>
</dbReference>
<dbReference type="InterPro" id="IPR029046">
    <property type="entry name" value="LolA/LolB/LppX"/>
</dbReference>
<comment type="caution">
    <text evidence="11">The sequence shown here is derived from an EMBL/GenBank/DDBJ whole genome shotgun (WGS) entry which is preliminary data.</text>
</comment>
<evidence type="ECO:0000256" key="4">
    <source>
        <dbReference type="ARBA" id="ARBA00014035"/>
    </source>
</evidence>
<gene>
    <name evidence="10 11" type="primary">lolA</name>
    <name evidence="11" type="ORF">QWY20_17935</name>
</gene>
<keyword evidence="11" id="KW-0449">Lipoprotein</keyword>
<comment type="subunit">
    <text evidence="3 10">Monomer.</text>
</comment>
<dbReference type="SUPFAM" id="SSF89392">
    <property type="entry name" value="Prokaryotic lipoproteins and lipoprotein localization factors"/>
    <property type="match status" value="1"/>
</dbReference>
<dbReference type="PANTHER" id="PTHR35869">
    <property type="entry name" value="OUTER-MEMBRANE LIPOPROTEIN CARRIER PROTEIN"/>
    <property type="match status" value="1"/>
</dbReference>
<keyword evidence="5 10" id="KW-0813">Transport</keyword>
<evidence type="ECO:0000256" key="2">
    <source>
        <dbReference type="ARBA" id="ARBA00007615"/>
    </source>
</evidence>